<evidence type="ECO:0000313" key="2">
    <source>
        <dbReference type="Proteomes" id="UP000315167"/>
    </source>
</evidence>
<keyword evidence="2" id="KW-1185">Reference proteome</keyword>
<evidence type="ECO:0000313" key="1">
    <source>
        <dbReference type="EMBL" id="TWI00284.1"/>
    </source>
</evidence>
<protein>
    <recommendedName>
        <fullName evidence="3">SnoaL-like protein</fullName>
    </recommendedName>
</protein>
<dbReference type="EMBL" id="VLKN01000007">
    <property type="protein sequence ID" value="TWI00284.1"/>
    <property type="molecule type" value="Genomic_DNA"/>
</dbReference>
<gene>
    <name evidence="1" type="ORF">IP90_02830</name>
</gene>
<proteinExistence type="predicted"/>
<comment type="caution">
    <text evidence="1">The sequence shown here is derived from an EMBL/GenBank/DDBJ whole genome shotgun (WGS) entry which is preliminary data.</text>
</comment>
<dbReference type="OrthoDB" id="5988059at2"/>
<reference evidence="1 2" key="1">
    <citation type="journal article" date="2015" name="Stand. Genomic Sci.">
        <title>Genomic Encyclopedia of Bacterial and Archaeal Type Strains, Phase III: the genomes of soil and plant-associated and newly described type strains.</title>
        <authorList>
            <person name="Whitman W.B."/>
            <person name="Woyke T."/>
            <person name="Klenk H.P."/>
            <person name="Zhou Y."/>
            <person name="Lilburn T.G."/>
            <person name="Beck B.J."/>
            <person name="De Vos P."/>
            <person name="Vandamme P."/>
            <person name="Eisen J.A."/>
            <person name="Garrity G."/>
            <person name="Hugenholtz P."/>
            <person name="Kyrpides N.C."/>
        </authorList>
    </citation>
    <scope>NUCLEOTIDE SEQUENCE [LARGE SCALE GENOMIC DNA]</scope>
    <source>
        <strain evidence="1 2">CGMCC 1.10821</strain>
    </source>
</reference>
<dbReference type="AlphaFoldDB" id="A0A562KYM0"/>
<organism evidence="1 2">
    <name type="scientific">Luteimonas cucumeris</name>
    <dbReference type="NCBI Taxonomy" id="985012"/>
    <lineage>
        <taxon>Bacteria</taxon>
        <taxon>Pseudomonadati</taxon>
        <taxon>Pseudomonadota</taxon>
        <taxon>Gammaproteobacteria</taxon>
        <taxon>Lysobacterales</taxon>
        <taxon>Lysobacteraceae</taxon>
        <taxon>Luteimonas</taxon>
    </lineage>
</organism>
<sequence length="181" mass="19325">MAHRSLWLFAIALLAGIAILLGRSCAGEDASIVDAVPSPTATAIVPDGNAAHADAAQQQASQRQQALSGAADTLHRYLAALSGEDRAKADAFWANGRPPAQSNEADLRNLQGLRALRIENTAPVPLDSQPVPSAVEIPVELRASLDGSPNRRYRGWYRLRALDPVRGDWEITSASVKAESR</sequence>
<accession>A0A562KYM0</accession>
<dbReference type="Proteomes" id="UP000315167">
    <property type="component" value="Unassembled WGS sequence"/>
</dbReference>
<evidence type="ECO:0008006" key="3">
    <source>
        <dbReference type="Google" id="ProtNLM"/>
    </source>
</evidence>
<dbReference type="RefSeq" id="WP_144900317.1">
    <property type="nucleotide sequence ID" value="NZ_VLKN01000007.1"/>
</dbReference>
<name>A0A562KYM0_9GAMM</name>